<evidence type="ECO:0000313" key="5">
    <source>
        <dbReference type="EMBL" id="GAD80993.1"/>
    </source>
</evidence>
<dbReference type="Gene3D" id="1.10.10.60">
    <property type="entry name" value="Homeodomain-like"/>
    <property type="match status" value="2"/>
</dbReference>
<dbReference type="OrthoDB" id="5818519at2"/>
<accession>U3CTJ8</accession>
<evidence type="ECO:0000256" key="2">
    <source>
        <dbReference type="ARBA" id="ARBA00023125"/>
    </source>
</evidence>
<dbReference type="Proteomes" id="UP000016562">
    <property type="component" value="Unassembled WGS sequence"/>
</dbReference>
<dbReference type="EMBL" id="BATM01000047">
    <property type="protein sequence ID" value="GAD80993.1"/>
    <property type="molecule type" value="Genomic_DNA"/>
</dbReference>
<dbReference type="GO" id="GO:0003700">
    <property type="term" value="F:DNA-binding transcription factor activity"/>
    <property type="evidence" value="ECO:0007669"/>
    <property type="project" value="InterPro"/>
</dbReference>
<evidence type="ECO:0000256" key="1">
    <source>
        <dbReference type="ARBA" id="ARBA00023015"/>
    </source>
</evidence>
<name>U3CTJ8_9VIBR</name>
<keyword evidence="6" id="KW-1185">Reference proteome</keyword>
<dbReference type="InterPro" id="IPR009057">
    <property type="entry name" value="Homeodomain-like_sf"/>
</dbReference>
<protein>
    <recommendedName>
        <fullName evidence="4">HTH araC/xylS-type domain-containing protein</fullName>
    </recommendedName>
</protein>
<gene>
    <name evidence="5" type="ORF">VEZ01S_47_00130</name>
</gene>
<dbReference type="InterPro" id="IPR020449">
    <property type="entry name" value="Tscrpt_reg_AraC-type_HTH"/>
</dbReference>
<dbReference type="InterPro" id="IPR018060">
    <property type="entry name" value="HTH_AraC"/>
</dbReference>
<sequence>MQSKGYWLGKSMQQLPACTAEQVKIDSNFSEFGSDISILSRKEVKVAHFYYSEEFKFLFELSLKICQNLGKKIIAIYDKEKSLANYYDTSHVTFVCSNSEYQKDAFFQSLFYDENDALTSPTLDYRMKKIEEYISVNINRDIREEEVAELSNLSINYFSRFFRKHRKVSFQDYITLKRVNIAQQLLVDSPAEKVSSVAYQAGYSDVSYFNRVFKKHTTMTPTQYRKLNI</sequence>
<dbReference type="SMART" id="SM00342">
    <property type="entry name" value="HTH_ARAC"/>
    <property type="match status" value="1"/>
</dbReference>
<feature type="domain" description="HTH araC/xylS-type" evidence="4">
    <location>
        <begin position="128"/>
        <end position="227"/>
    </location>
</feature>
<dbReference type="Pfam" id="PF12833">
    <property type="entry name" value="HTH_18"/>
    <property type="match status" value="1"/>
</dbReference>
<keyword evidence="2" id="KW-0238">DNA-binding</keyword>
<proteinExistence type="predicted"/>
<keyword evidence="3" id="KW-0804">Transcription</keyword>
<organism evidence="5 6">
    <name type="scientific">Vibrio ezurae NBRC 102218</name>
    <dbReference type="NCBI Taxonomy" id="1219080"/>
    <lineage>
        <taxon>Bacteria</taxon>
        <taxon>Pseudomonadati</taxon>
        <taxon>Pseudomonadota</taxon>
        <taxon>Gammaproteobacteria</taxon>
        <taxon>Vibrionales</taxon>
        <taxon>Vibrionaceae</taxon>
        <taxon>Vibrio</taxon>
    </lineage>
</organism>
<dbReference type="PROSITE" id="PS01124">
    <property type="entry name" value="HTH_ARAC_FAMILY_2"/>
    <property type="match status" value="1"/>
</dbReference>
<dbReference type="GO" id="GO:0043565">
    <property type="term" value="F:sequence-specific DNA binding"/>
    <property type="evidence" value="ECO:0007669"/>
    <property type="project" value="InterPro"/>
</dbReference>
<dbReference type="STRING" id="1219080.VEZ01S_47_00130"/>
<dbReference type="RefSeq" id="WP_021714692.1">
    <property type="nucleotide sequence ID" value="NZ_BATM01000047.1"/>
</dbReference>
<evidence type="ECO:0000259" key="4">
    <source>
        <dbReference type="PROSITE" id="PS01124"/>
    </source>
</evidence>
<dbReference type="eggNOG" id="COG2207">
    <property type="taxonomic scope" value="Bacteria"/>
</dbReference>
<keyword evidence="1" id="KW-0805">Transcription regulation</keyword>
<evidence type="ECO:0000313" key="6">
    <source>
        <dbReference type="Proteomes" id="UP000016562"/>
    </source>
</evidence>
<evidence type="ECO:0000256" key="3">
    <source>
        <dbReference type="ARBA" id="ARBA00023163"/>
    </source>
</evidence>
<reference evidence="5 6" key="1">
    <citation type="submission" date="2013-09" db="EMBL/GenBank/DDBJ databases">
        <title>Whole genome shotgun sequence of Vibrio ezurae NBRC 102218.</title>
        <authorList>
            <person name="Yoshida I."/>
            <person name="Hosoyama A."/>
            <person name="Numata M."/>
            <person name="Hashimoto M."/>
            <person name="Hosoyama Y."/>
            <person name="Tsuchikane K."/>
            <person name="Noguchi M."/>
            <person name="Hirakata S."/>
            <person name="Ichikawa N."/>
            <person name="Ohji S."/>
            <person name="Yamazoe A."/>
            <person name="Fujita N."/>
        </authorList>
    </citation>
    <scope>NUCLEOTIDE SEQUENCE [LARGE SCALE GENOMIC DNA]</scope>
    <source>
        <strain evidence="5 6">NBRC 102218</strain>
    </source>
</reference>
<dbReference type="PANTHER" id="PTHR43280">
    <property type="entry name" value="ARAC-FAMILY TRANSCRIPTIONAL REGULATOR"/>
    <property type="match status" value="1"/>
</dbReference>
<dbReference type="PRINTS" id="PR00032">
    <property type="entry name" value="HTHARAC"/>
</dbReference>
<dbReference type="AlphaFoldDB" id="U3CTJ8"/>
<comment type="caution">
    <text evidence="5">The sequence shown here is derived from an EMBL/GenBank/DDBJ whole genome shotgun (WGS) entry which is preliminary data.</text>
</comment>
<dbReference type="PANTHER" id="PTHR43280:SF27">
    <property type="entry name" value="TRANSCRIPTIONAL REGULATOR MTLR"/>
    <property type="match status" value="1"/>
</dbReference>
<dbReference type="SUPFAM" id="SSF46689">
    <property type="entry name" value="Homeodomain-like"/>
    <property type="match status" value="2"/>
</dbReference>